<dbReference type="AlphaFoldDB" id="A0A0L8FXG2"/>
<dbReference type="OrthoDB" id="6150664at2759"/>
<evidence type="ECO:0000313" key="2">
    <source>
        <dbReference type="EMBL" id="KOF69279.1"/>
    </source>
</evidence>
<organism evidence="2">
    <name type="scientific">Octopus bimaculoides</name>
    <name type="common">California two-spotted octopus</name>
    <dbReference type="NCBI Taxonomy" id="37653"/>
    <lineage>
        <taxon>Eukaryota</taxon>
        <taxon>Metazoa</taxon>
        <taxon>Spiralia</taxon>
        <taxon>Lophotrochozoa</taxon>
        <taxon>Mollusca</taxon>
        <taxon>Cephalopoda</taxon>
        <taxon>Coleoidea</taxon>
        <taxon>Octopodiformes</taxon>
        <taxon>Octopoda</taxon>
        <taxon>Incirrata</taxon>
        <taxon>Octopodidae</taxon>
        <taxon>Octopus</taxon>
    </lineage>
</organism>
<name>A0A0L8FXG2_OCTBM</name>
<proteinExistence type="predicted"/>
<protein>
    <submittedName>
        <fullName evidence="2">Uncharacterized protein</fullName>
    </submittedName>
</protein>
<sequence>MAPQITLRAPLIISLNPVASSTPENVSNNDEPDEKESPQTPQLKDFGVSHYTIAQLQKPNNTCNNYNESYSNYNNHVSTPADFRHNGLFMSPSVLGKIPPLFTPDTSVLRYGTKLYKTPNYIDVVSFSSQKKARLEEKPSHSIRKKLEMPISEEPSSKKQSLEPPQFNNSNSQQYLDSDVFFLPSTPQSGNRKILVNYSKGYAVGELPMHPVLTTRTLRSHASKADQHDKSVELQNPETPKLEIVKELDLPTPPLLHTTFISTEPGSIRKGSKSFLPNSSLFLGTGKENLADVDFIPEAPKLNMNYDSKCRRTRTKKELPL</sequence>
<feature type="compositionally biased region" description="Polar residues" evidence="1">
    <location>
        <begin position="19"/>
        <end position="29"/>
    </location>
</feature>
<feature type="region of interest" description="Disordered" evidence="1">
    <location>
        <begin position="133"/>
        <end position="170"/>
    </location>
</feature>
<feature type="compositionally biased region" description="Basic and acidic residues" evidence="1">
    <location>
        <begin position="133"/>
        <end position="148"/>
    </location>
</feature>
<accession>A0A0L8FXG2</accession>
<reference evidence="2" key="1">
    <citation type="submission" date="2015-07" db="EMBL/GenBank/DDBJ databases">
        <title>MeaNS - Measles Nucleotide Surveillance Program.</title>
        <authorList>
            <person name="Tran T."/>
            <person name="Druce J."/>
        </authorList>
    </citation>
    <scope>NUCLEOTIDE SEQUENCE</scope>
    <source>
        <strain evidence="2">UCB-OBI-ISO-001</strain>
        <tissue evidence="2">Gonad</tissue>
    </source>
</reference>
<gene>
    <name evidence="2" type="ORF">OCBIM_22005311mg</name>
</gene>
<feature type="region of interest" description="Disordered" evidence="1">
    <location>
        <begin position="19"/>
        <end position="45"/>
    </location>
</feature>
<evidence type="ECO:0000256" key="1">
    <source>
        <dbReference type="SAM" id="MobiDB-lite"/>
    </source>
</evidence>
<dbReference type="EMBL" id="KQ425580">
    <property type="protein sequence ID" value="KOF69279.1"/>
    <property type="molecule type" value="Genomic_DNA"/>
</dbReference>